<dbReference type="OrthoDB" id="509124at2759"/>
<evidence type="ECO:0000313" key="2">
    <source>
        <dbReference type="Proteomes" id="UP000757232"/>
    </source>
</evidence>
<protein>
    <submittedName>
        <fullName evidence="1">Uncharacterized protein</fullName>
    </submittedName>
</protein>
<dbReference type="Proteomes" id="UP000757232">
    <property type="component" value="Unassembled WGS sequence"/>
</dbReference>
<dbReference type="SUPFAM" id="SSF55961">
    <property type="entry name" value="Bet v1-like"/>
    <property type="match status" value="1"/>
</dbReference>
<organism evidence="1 2">
    <name type="scientific">Sanghuangporus baumii</name>
    <name type="common">Phellinus baumii</name>
    <dbReference type="NCBI Taxonomy" id="108892"/>
    <lineage>
        <taxon>Eukaryota</taxon>
        <taxon>Fungi</taxon>
        <taxon>Dikarya</taxon>
        <taxon>Basidiomycota</taxon>
        <taxon>Agaricomycotina</taxon>
        <taxon>Agaricomycetes</taxon>
        <taxon>Hymenochaetales</taxon>
        <taxon>Hymenochaetaceae</taxon>
        <taxon>Sanghuangporus</taxon>
    </lineage>
</organism>
<dbReference type="AlphaFoldDB" id="A0A9Q5HU34"/>
<proteinExistence type="predicted"/>
<sequence length="131" mass="15267">MIITDAKKRREEEQILTVDKYLLMTCHFPPSTTTKAFERITTVDRENHRLSWRNIDYPSWALRAERWQVLTSRSTNNTGTDSTGKSSTQTHYETWEVFDGVLAYFVKWLIGRKLKQAFAAFADGLQTRCEG</sequence>
<reference evidence="1" key="1">
    <citation type="submission" date="2016-06" db="EMBL/GenBank/DDBJ databases">
        <title>Draft Genome sequence of the fungus Inonotus baumii.</title>
        <authorList>
            <person name="Zhu H."/>
            <person name="Lin W."/>
        </authorList>
    </citation>
    <scope>NUCLEOTIDE SEQUENCE</scope>
    <source>
        <strain evidence="1">821</strain>
    </source>
</reference>
<dbReference type="EMBL" id="LNZH02000205">
    <property type="protein sequence ID" value="OCB86021.1"/>
    <property type="molecule type" value="Genomic_DNA"/>
</dbReference>
<keyword evidence="2" id="KW-1185">Reference proteome</keyword>
<gene>
    <name evidence="1" type="ORF">A7U60_g6918</name>
</gene>
<evidence type="ECO:0000313" key="1">
    <source>
        <dbReference type="EMBL" id="OCB86021.1"/>
    </source>
</evidence>
<name>A0A9Q5HU34_SANBA</name>
<comment type="caution">
    <text evidence="1">The sequence shown here is derived from an EMBL/GenBank/DDBJ whole genome shotgun (WGS) entry which is preliminary data.</text>
</comment>
<accession>A0A9Q5HU34</accession>